<accession>A0A2M7MEU3</accession>
<protein>
    <recommendedName>
        <fullName evidence="1">ATPase BadF/BadG/BcrA/BcrD type domain-containing protein</fullName>
    </recommendedName>
</protein>
<dbReference type="Gene3D" id="3.30.420.40">
    <property type="match status" value="2"/>
</dbReference>
<dbReference type="AlphaFoldDB" id="A0A2M7MEU3"/>
<name>A0A2M7MEU3_9BACT</name>
<dbReference type="Proteomes" id="UP000230064">
    <property type="component" value="Unassembled WGS sequence"/>
</dbReference>
<dbReference type="CDD" id="cd24007">
    <property type="entry name" value="ASKHA_NBD_eukNAGK-like"/>
    <property type="match status" value="1"/>
</dbReference>
<dbReference type="InterPro" id="IPR002731">
    <property type="entry name" value="ATPase_BadF"/>
</dbReference>
<dbReference type="InterPro" id="IPR043129">
    <property type="entry name" value="ATPase_NBD"/>
</dbReference>
<organism evidence="2 3">
    <name type="scientific">Candidatus Nealsonbacteria bacterium CG_4_10_14_3_um_filter_36_16</name>
    <dbReference type="NCBI Taxonomy" id="1974685"/>
    <lineage>
        <taxon>Bacteria</taxon>
        <taxon>Candidatus Nealsoniibacteriota</taxon>
    </lineage>
</organism>
<gene>
    <name evidence="2" type="ORF">COZ30_01790</name>
</gene>
<dbReference type="Pfam" id="PF01869">
    <property type="entry name" value="BcrAD_BadFG"/>
    <property type="match status" value="1"/>
</dbReference>
<comment type="caution">
    <text evidence="2">The sequence shown here is derived from an EMBL/GenBank/DDBJ whole genome shotgun (WGS) entry which is preliminary data.</text>
</comment>
<evidence type="ECO:0000259" key="1">
    <source>
        <dbReference type="Pfam" id="PF01869"/>
    </source>
</evidence>
<evidence type="ECO:0000313" key="3">
    <source>
        <dbReference type="Proteomes" id="UP000230064"/>
    </source>
</evidence>
<reference evidence="3" key="1">
    <citation type="submission" date="2017-09" db="EMBL/GenBank/DDBJ databases">
        <title>Depth-based differentiation of microbial function through sediment-hosted aquifers and enrichment of novel symbionts in the deep terrestrial subsurface.</title>
        <authorList>
            <person name="Probst A.J."/>
            <person name="Ladd B."/>
            <person name="Jarett J.K."/>
            <person name="Geller-Mcgrath D.E."/>
            <person name="Sieber C.M.K."/>
            <person name="Emerson J.B."/>
            <person name="Anantharaman K."/>
            <person name="Thomas B.C."/>
            <person name="Malmstrom R."/>
            <person name="Stieglmeier M."/>
            <person name="Klingl A."/>
            <person name="Woyke T."/>
            <person name="Ryan C.M."/>
            <person name="Banfield J.F."/>
        </authorList>
    </citation>
    <scope>NUCLEOTIDE SEQUENCE [LARGE SCALE GENOMIC DNA]</scope>
</reference>
<sequence length="313" mass="34418">MRDNQNYIIGVDGGGAKTVAALANIEGKILAKAKTDSSHPRNVGIKEAITNLAQAIHKVLRKNKNISSVFLGLPAMEEEFKYKKDVIKRELLKHKEISPIFKGKLIIGSDQLVGFRSGTEEKDGVVLIAGSGCVAHGWRGNREVKVCGWGYLSEMGSAFWVGQKGLQAIFKDLDGRGKRTLMTKLIFKNFKVKDKKSLIEKIYSKNPTKIIPLFSILVDEAAKKGDRIAKNILIEAGKELALSTNTVIKKITPPLARQRAGFPLVLIGSVFKSKVVLEAVKKEIKKVAPKVKFIQPEQEPVIGAVKLAIEQLK</sequence>
<dbReference type="PANTHER" id="PTHR43190:SF3">
    <property type="entry name" value="N-ACETYL-D-GLUCOSAMINE KINASE"/>
    <property type="match status" value="1"/>
</dbReference>
<dbReference type="SUPFAM" id="SSF53067">
    <property type="entry name" value="Actin-like ATPase domain"/>
    <property type="match status" value="2"/>
</dbReference>
<dbReference type="PANTHER" id="PTHR43190">
    <property type="entry name" value="N-ACETYL-D-GLUCOSAMINE KINASE"/>
    <property type="match status" value="1"/>
</dbReference>
<proteinExistence type="predicted"/>
<evidence type="ECO:0000313" key="2">
    <source>
        <dbReference type="EMBL" id="PIX88124.1"/>
    </source>
</evidence>
<dbReference type="EMBL" id="PFJR01000042">
    <property type="protein sequence ID" value="PIX88124.1"/>
    <property type="molecule type" value="Genomic_DNA"/>
</dbReference>
<dbReference type="InterPro" id="IPR052519">
    <property type="entry name" value="Euk-type_GlcNAc_Kinase"/>
</dbReference>
<feature type="domain" description="ATPase BadF/BadG/BcrA/BcrD type" evidence="1">
    <location>
        <begin position="9"/>
        <end position="308"/>
    </location>
</feature>